<evidence type="ECO:0000313" key="1">
    <source>
        <dbReference type="EMBL" id="EEF32336.1"/>
    </source>
</evidence>
<proteinExistence type="predicted"/>
<evidence type="ECO:0000313" key="2">
    <source>
        <dbReference type="Proteomes" id="UP000008311"/>
    </source>
</evidence>
<protein>
    <submittedName>
        <fullName evidence="1">Uncharacterized protein</fullName>
    </submittedName>
</protein>
<keyword evidence="2" id="KW-1185">Reference proteome</keyword>
<dbReference type="Proteomes" id="UP000008311">
    <property type="component" value="Unassembled WGS sequence"/>
</dbReference>
<organism evidence="1 2">
    <name type="scientific">Ricinus communis</name>
    <name type="common">Castor bean</name>
    <dbReference type="NCBI Taxonomy" id="3988"/>
    <lineage>
        <taxon>Eukaryota</taxon>
        <taxon>Viridiplantae</taxon>
        <taxon>Streptophyta</taxon>
        <taxon>Embryophyta</taxon>
        <taxon>Tracheophyta</taxon>
        <taxon>Spermatophyta</taxon>
        <taxon>Magnoliopsida</taxon>
        <taxon>eudicotyledons</taxon>
        <taxon>Gunneridae</taxon>
        <taxon>Pentapetalae</taxon>
        <taxon>rosids</taxon>
        <taxon>fabids</taxon>
        <taxon>Malpighiales</taxon>
        <taxon>Euphorbiaceae</taxon>
        <taxon>Acalyphoideae</taxon>
        <taxon>Acalypheae</taxon>
        <taxon>Ricinus</taxon>
    </lineage>
</organism>
<dbReference type="AlphaFoldDB" id="B9SVL7"/>
<reference evidence="2" key="1">
    <citation type="journal article" date="2010" name="Nat. Biotechnol.">
        <title>Draft genome sequence of the oilseed species Ricinus communis.</title>
        <authorList>
            <person name="Chan A.P."/>
            <person name="Crabtree J."/>
            <person name="Zhao Q."/>
            <person name="Lorenzi H."/>
            <person name="Orvis J."/>
            <person name="Puiu D."/>
            <person name="Melake-Berhan A."/>
            <person name="Jones K.M."/>
            <person name="Redman J."/>
            <person name="Chen G."/>
            <person name="Cahoon E.B."/>
            <person name="Gedil M."/>
            <person name="Stanke M."/>
            <person name="Haas B.J."/>
            <person name="Wortman J.R."/>
            <person name="Fraser-Liggett C.M."/>
            <person name="Ravel J."/>
            <person name="Rabinowicz P.D."/>
        </authorList>
    </citation>
    <scope>NUCLEOTIDE SEQUENCE [LARGE SCALE GENOMIC DNA]</scope>
    <source>
        <strain evidence="2">cv. Hale</strain>
    </source>
</reference>
<accession>B9SVL7</accession>
<dbReference type="EMBL" id="EQ974170">
    <property type="protein sequence ID" value="EEF32336.1"/>
    <property type="molecule type" value="Genomic_DNA"/>
</dbReference>
<name>B9SVL7_RICCO</name>
<dbReference type="InParanoid" id="B9SVL7"/>
<gene>
    <name evidence="1" type="ORF">RCOM_0793880</name>
</gene>
<sequence>MHSQAIQLLHIASHHKSNPAKMRTAFGYQQQGFSMHEESWNYGSEEHYSYGSSMQMKPAGPCPPKHSKHQIMFSNGSDITEHQDMVHGQKMNQNGWHGSQGTNSQFYQTSGGKMKPASCKNETQYLENSMYHNASMDDEIVLNNGSNAMHRQDMLQGQKMHKTQKMHQNGCYGSSGMNGQFSHASGGKKKPVSCMNETQFLENSMCHNASMDAEFSTGAFAMVHTPANAMRVEETRYGYSNWGGTDAGQCQSYESNFNWSLSGCTNY</sequence>